<feature type="compositionally biased region" description="Basic and acidic residues" evidence="1">
    <location>
        <begin position="133"/>
        <end position="152"/>
    </location>
</feature>
<evidence type="ECO:0000256" key="1">
    <source>
        <dbReference type="SAM" id="MobiDB-lite"/>
    </source>
</evidence>
<dbReference type="EMBL" id="CADCUT010000039">
    <property type="protein sequence ID" value="CAA9391405.1"/>
    <property type="molecule type" value="Genomic_DNA"/>
</dbReference>
<feature type="compositionally biased region" description="Basic residues" evidence="1">
    <location>
        <begin position="414"/>
        <end position="425"/>
    </location>
</feature>
<proteinExistence type="predicted"/>
<feature type="region of interest" description="Disordered" evidence="1">
    <location>
        <begin position="1"/>
        <end position="425"/>
    </location>
</feature>
<feature type="compositionally biased region" description="Basic and acidic residues" evidence="1">
    <location>
        <begin position="22"/>
        <end position="34"/>
    </location>
</feature>
<feature type="compositionally biased region" description="Low complexity" evidence="1">
    <location>
        <begin position="11"/>
        <end position="21"/>
    </location>
</feature>
<feature type="compositionally biased region" description="Basic residues" evidence="1">
    <location>
        <begin position="257"/>
        <end position="268"/>
    </location>
</feature>
<sequence>EGRRDGGGLQGRRPALRGPRPGLEEGGPRGHPRELGAVQVPGREPGPGFLPGCRPHAGGAHGGARWGRPQPAKVRETLPSAPAPPRRAGPQGLPRGLRGRRRRALHPARVRRFHGGGASGASLRGGRGGAALRPERGLPERRTRQSRQDPRSGRHVQPPQPPGRRAALLEDHRASGLRCSQEPGPPPYAHSEEPPRGDPPDTPAAPARLEPVRPARRPAHRGPDAHHRLLVPRPRKGLGAAREAAEVPGRRCAAGRARPRQHDRRRGRTDRAHHLRDSGGVGPDGAEGRPALGGRRGRRRPARERHQGLGRGAVRLALPARRGGRASRRRGDRGRRAPGGDTVRCGPGPAGSSLLGPPRIFSRRRTAPYSAEKTNRQGTLRGHPTGYQRPRDAPPLRGPRRPNSIRGRRDAGRRSVRAPRRPHSL</sequence>
<feature type="compositionally biased region" description="Gly residues" evidence="1">
    <location>
        <begin position="115"/>
        <end position="129"/>
    </location>
</feature>
<dbReference type="GO" id="GO:0016740">
    <property type="term" value="F:transferase activity"/>
    <property type="evidence" value="ECO:0007669"/>
    <property type="project" value="UniProtKB-KW"/>
</dbReference>
<protein>
    <submittedName>
        <fullName evidence="2">UDP-glucose:sterol glucosyltransferase</fullName>
    </submittedName>
</protein>
<dbReference type="AlphaFoldDB" id="A0A6J4NLP5"/>
<feature type="compositionally biased region" description="Basic residues" evidence="1">
    <location>
        <begin position="97"/>
        <end position="114"/>
    </location>
</feature>
<evidence type="ECO:0000313" key="2">
    <source>
        <dbReference type="EMBL" id="CAA9391405.1"/>
    </source>
</evidence>
<reference evidence="2" key="1">
    <citation type="submission" date="2020-02" db="EMBL/GenBank/DDBJ databases">
        <authorList>
            <person name="Meier V. D."/>
        </authorList>
    </citation>
    <scope>NUCLEOTIDE SEQUENCE</scope>
    <source>
        <strain evidence="2">AVDCRST_MAG03</strain>
    </source>
</reference>
<feature type="non-terminal residue" evidence="2">
    <location>
        <position position="1"/>
    </location>
</feature>
<keyword evidence="2" id="KW-0808">Transferase</keyword>
<accession>A0A6J4NLP5</accession>
<feature type="compositionally biased region" description="Low complexity" evidence="1">
    <location>
        <begin position="346"/>
        <end position="358"/>
    </location>
</feature>
<name>A0A6J4NLP5_9ACTN</name>
<feature type="compositionally biased region" description="Basic and acidic residues" evidence="1">
    <location>
        <begin position="190"/>
        <end position="199"/>
    </location>
</feature>
<organism evidence="2">
    <name type="scientific">uncultured Rubrobacteraceae bacterium</name>
    <dbReference type="NCBI Taxonomy" id="349277"/>
    <lineage>
        <taxon>Bacteria</taxon>
        <taxon>Bacillati</taxon>
        <taxon>Actinomycetota</taxon>
        <taxon>Rubrobacteria</taxon>
        <taxon>Rubrobacterales</taxon>
        <taxon>Rubrobacteraceae</taxon>
        <taxon>environmental samples</taxon>
    </lineage>
</organism>
<feature type="compositionally biased region" description="Basic residues" evidence="1">
    <location>
        <begin position="322"/>
        <end position="333"/>
    </location>
</feature>
<gene>
    <name evidence="2" type="ORF">AVDCRST_MAG03-640</name>
</gene>
<feature type="non-terminal residue" evidence="2">
    <location>
        <position position="425"/>
    </location>
</feature>
<feature type="compositionally biased region" description="Low complexity" evidence="1">
    <location>
        <begin position="312"/>
        <end position="321"/>
    </location>
</feature>